<feature type="compositionally biased region" description="Basic residues" evidence="1">
    <location>
        <begin position="104"/>
        <end position="117"/>
    </location>
</feature>
<accession>A0A084WKI0</accession>
<protein>
    <submittedName>
        <fullName evidence="2 3">Primosomal protein</fullName>
    </submittedName>
</protein>
<dbReference type="AlphaFoldDB" id="A0A084WKI0"/>
<dbReference type="EnsemblMetazoa" id="ASIC018767-RA">
    <property type="protein sequence ID" value="ASIC018767-PA"/>
    <property type="gene ID" value="ASIC018767"/>
</dbReference>
<dbReference type="Proteomes" id="UP000030765">
    <property type="component" value="Unassembled WGS sequence"/>
</dbReference>
<evidence type="ECO:0000313" key="4">
    <source>
        <dbReference type="Proteomes" id="UP000030765"/>
    </source>
</evidence>
<keyword evidence="4" id="KW-1185">Reference proteome</keyword>
<dbReference type="EMBL" id="KE525349">
    <property type="protein sequence ID" value="KFB50724.1"/>
    <property type="molecule type" value="Genomic_DNA"/>
</dbReference>
<gene>
    <name evidence="2" type="ORF">ZHAS_00018767</name>
</gene>
<dbReference type="VEuPathDB" id="VectorBase:ASIC018767"/>
<name>A0A084WKI0_ANOSI</name>
<proteinExistence type="predicted"/>
<dbReference type="EMBL" id="ATLV01024122">
    <property type="status" value="NOT_ANNOTATED_CDS"/>
    <property type="molecule type" value="Genomic_DNA"/>
</dbReference>
<reference evidence="3" key="2">
    <citation type="submission" date="2020-05" db="UniProtKB">
        <authorList>
            <consortium name="EnsemblMetazoa"/>
        </authorList>
    </citation>
    <scope>IDENTIFICATION</scope>
</reference>
<feature type="region of interest" description="Disordered" evidence="1">
    <location>
        <begin position="95"/>
        <end position="131"/>
    </location>
</feature>
<reference evidence="2 4" key="1">
    <citation type="journal article" date="2014" name="BMC Genomics">
        <title>Genome sequence of Anopheles sinensis provides insight into genetics basis of mosquito competence for malaria parasites.</title>
        <authorList>
            <person name="Zhou D."/>
            <person name="Zhang D."/>
            <person name="Ding G."/>
            <person name="Shi L."/>
            <person name="Hou Q."/>
            <person name="Ye Y."/>
            <person name="Xu Y."/>
            <person name="Zhou H."/>
            <person name="Xiong C."/>
            <person name="Li S."/>
            <person name="Yu J."/>
            <person name="Hong S."/>
            <person name="Yu X."/>
            <person name="Zou P."/>
            <person name="Chen C."/>
            <person name="Chang X."/>
            <person name="Wang W."/>
            <person name="Lv Y."/>
            <person name="Sun Y."/>
            <person name="Ma L."/>
            <person name="Shen B."/>
            <person name="Zhu C."/>
        </authorList>
    </citation>
    <scope>NUCLEOTIDE SEQUENCE [LARGE SCALE GENOMIC DNA]</scope>
</reference>
<evidence type="ECO:0000313" key="2">
    <source>
        <dbReference type="EMBL" id="KFB50724.1"/>
    </source>
</evidence>
<evidence type="ECO:0000256" key="1">
    <source>
        <dbReference type="SAM" id="MobiDB-lite"/>
    </source>
</evidence>
<evidence type="ECO:0000313" key="3">
    <source>
        <dbReference type="EnsemblMetazoa" id="ASIC018767-PA"/>
    </source>
</evidence>
<sequence>MNDLESSQSKALKSRVECGRPQASFAGWFREAAVFHTRESMLTEMERDREKEWVWDRVKPTSVAVVQSVKSEPPQPRQRQGMVRWWLGEKGRIIRERESERKTHANHPAKKRTKTQKKMAMLATTTPRAAH</sequence>
<organism evidence="2">
    <name type="scientific">Anopheles sinensis</name>
    <name type="common">Mosquito</name>
    <dbReference type="NCBI Taxonomy" id="74873"/>
    <lineage>
        <taxon>Eukaryota</taxon>
        <taxon>Metazoa</taxon>
        <taxon>Ecdysozoa</taxon>
        <taxon>Arthropoda</taxon>
        <taxon>Hexapoda</taxon>
        <taxon>Insecta</taxon>
        <taxon>Pterygota</taxon>
        <taxon>Neoptera</taxon>
        <taxon>Endopterygota</taxon>
        <taxon>Diptera</taxon>
        <taxon>Nematocera</taxon>
        <taxon>Culicoidea</taxon>
        <taxon>Culicidae</taxon>
        <taxon>Anophelinae</taxon>
        <taxon>Anopheles</taxon>
    </lineage>
</organism>